<evidence type="ECO:0000313" key="12">
    <source>
        <dbReference type="Proteomes" id="UP000222542"/>
    </source>
</evidence>
<evidence type="ECO:0000256" key="1">
    <source>
        <dbReference type="ARBA" id="ARBA00005354"/>
    </source>
</evidence>
<keyword evidence="5 11" id="KW-0418">Kinase</keyword>
<feature type="transmembrane region" description="Helical" evidence="8">
    <location>
        <begin position="165"/>
        <end position="192"/>
    </location>
</feature>
<dbReference type="AlphaFoldDB" id="A0A2G3ALG1"/>
<dbReference type="SUPFAM" id="SSF56112">
    <property type="entry name" value="Protein kinase-like (PK-like)"/>
    <property type="match status" value="1"/>
</dbReference>
<dbReference type="InterPro" id="IPR018247">
    <property type="entry name" value="EF_Hand_1_Ca_BS"/>
</dbReference>
<dbReference type="PROSITE" id="PS00018">
    <property type="entry name" value="EF_HAND_1"/>
    <property type="match status" value="1"/>
</dbReference>
<accession>A0A2G3ALG1</accession>
<evidence type="ECO:0000256" key="4">
    <source>
        <dbReference type="ARBA" id="ARBA00022741"/>
    </source>
</evidence>
<dbReference type="Proteomes" id="UP000222542">
    <property type="component" value="Unassembled WGS sequence"/>
</dbReference>
<proteinExistence type="inferred from homology"/>
<feature type="domain" description="EF-hand" evidence="10">
    <location>
        <begin position="114"/>
        <end position="149"/>
    </location>
</feature>
<dbReference type="SUPFAM" id="SSF47473">
    <property type="entry name" value="EF-hand"/>
    <property type="match status" value="1"/>
</dbReference>
<protein>
    <submittedName>
        <fullName evidence="11">Calcium-dependent protein kinase 3</fullName>
    </submittedName>
</protein>
<dbReference type="PANTHER" id="PTHR24349">
    <property type="entry name" value="SERINE/THREONINE-PROTEIN KINASE"/>
    <property type="match status" value="1"/>
</dbReference>
<gene>
    <name evidence="11" type="ORF">T459_02951</name>
</gene>
<keyword evidence="4" id="KW-0547">Nucleotide-binding</keyword>
<dbReference type="Gene3D" id="1.10.238.10">
    <property type="entry name" value="EF-hand"/>
    <property type="match status" value="1"/>
</dbReference>
<evidence type="ECO:0000313" key="11">
    <source>
        <dbReference type="EMBL" id="PHT95069.1"/>
    </source>
</evidence>
<evidence type="ECO:0000256" key="5">
    <source>
        <dbReference type="ARBA" id="ARBA00022777"/>
    </source>
</evidence>
<dbReference type="GO" id="GO:0004674">
    <property type="term" value="F:protein serine/threonine kinase activity"/>
    <property type="evidence" value="ECO:0007669"/>
    <property type="project" value="UniProtKB-KW"/>
</dbReference>
<keyword evidence="6" id="KW-0106">Calcium</keyword>
<dbReference type="SMR" id="A0A2G3ALG1"/>
<keyword evidence="8" id="KW-1133">Transmembrane helix</keyword>
<evidence type="ECO:0000256" key="9">
    <source>
        <dbReference type="SAM" id="SignalP"/>
    </source>
</evidence>
<keyword evidence="9" id="KW-0732">Signal</keyword>
<evidence type="ECO:0000256" key="8">
    <source>
        <dbReference type="SAM" id="Phobius"/>
    </source>
</evidence>
<reference evidence="11 12" key="2">
    <citation type="journal article" date="2017" name="Genome Biol.">
        <title>New reference genome sequences of hot pepper reveal the massive evolution of plant disease-resistance genes by retroduplication.</title>
        <authorList>
            <person name="Kim S."/>
            <person name="Park J."/>
            <person name="Yeom S.I."/>
            <person name="Kim Y.M."/>
            <person name="Seo E."/>
            <person name="Kim K.T."/>
            <person name="Kim M.S."/>
            <person name="Lee J.M."/>
            <person name="Cheong K."/>
            <person name="Shin H.S."/>
            <person name="Kim S.B."/>
            <person name="Han K."/>
            <person name="Lee J."/>
            <person name="Park M."/>
            <person name="Lee H.A."/>
            <person name="Lee H.Y."/>
            <person name="Lee Y."/>
            <person name="Oh S."/>
            <person name="Lee J.H."/>
            <person name="Choi E."/>
            <person name="Choi E."/>
            <person name="Lee S.E."/>
            <person name="Jeon J."/>
            <person name="Kim H."/>
            <person name="Choi G."/>
            <person name="Song H."/>
            <person name="Lee J."/>
            <person name="Lee S.C."/>
            <person name="Kwon J.K."/>
            <person name="Lee H.Y."/>
            <person name="Koo N."/>
            <person name="Hong Y."/>
            <person name="Kim R.W."/>
            <person name="Kang W.H."/>
            <person name="Huh J.H."/>
            <person name="Kang B.C."/>
            <person name="Yang T.J."/>
            <person name="Lee Y.H."/>
            <person name="Bennetzen J.L."/>
            <person name="Choi D."/>
        </authorList>
    </citation>
    <scope>NUCLEOTIDE SEQUENCE [LARGE SCALE GENOMIC DNA]</scope>
    <source>
        <strain evidence="12">cv. CM334</strain>
    </source>
</reference>
<dbReference type="EMBL" id="AYRZ02000001">
    <property type="protein sequence ID" value="PHT95069.1"/>
    <property type="molecule type" value="Genomic_DNA"/>
</dbReference>
<reference evidence="11 12" key="1">
    <citation type="journal article" date="2014" name="Nat. Genet.">
        <title>Genome sequence of the hot pepper provides insights into the evolution of pungency in Capsicum species.</title>
        <authorList>
            <person name="Kim S."/>
            <person name="Park M."/>
            <person name="Yeom S.I."/>
            <person name="Kim Y.M."/>
            <person name="Lee J.M."/>
            <person name="Lee H.A."/>
            <person name="Seo E."/>
            <person name="Choi J."/>
            <person name="Cheong K."/>
            <person name="Kim K.T."/>
            <person name="Jung K."/>
            <person name="Lee G.W."/>
            <person name="Oh S.K."/>
            <person name="Bae C."/>
            <person name="Kim S.B."/>
            <person name="Lee H.Y."/>
            <person name="Kim S.Y."/>
            <person name="Kim M.S."/>
            <person name="Kang B.C."/>
            <person name="Jo Y.D."/>
            <person name="Yang H.B."/>
            <person name="Jeong H.J."/>
            <person name="Kang W.H."/>
            <person name="Kwon J.K."/>
            <person name="Shin C."/>
            <person name="Lim J.Y."/>
            <person name="Park J.H."/>
            <person name="Huh J.H."/>
            <person name="Kim J.S."/>
            <person name="Kim B.D."/>
            <person name="Cohen O."/>
            <person name="Paran I."/>
            <person name="Suh M.C."/>
            <person name="Lee S.B."/>
            <person name="Kim Y.K."/>
            <person name="Shin Y."/>
            <person name="Noh S.J."/>
            <person name="Park J."/>
            <person name="Seo Y.S."/>
            <person name="Kwon S.Y."/>
            <person name="Kim H.A."/>
            <person name="Park J.M."/>
            <person name="Kim H.J."/>
            <person name="Choi S.B."/>
            <person name="Bosland P.W."/>
            <person name="Reeves G."/>
            <person name="Jo S.H."/>
            <person name="Lee B.W."/>
            <person name="Cho H.T."/>
            <person name="Choi H.S."/>
            <person name="Lee M.S."/>
            <person name="Yu Y."/>
            <person name="Do Choi Y."/>
            <person name="Park B.S."/>
            <person name="van Deynze A."/>
            <person name="Ashrafi H."/>
            <person name="Hill T."/>
            <person name="Kim W.T."/>
            <person name="Pai H.S."/>
            <person name="Ahn H.K."/>
            <person name="Yeam I."/>
            <person name="Giovannoni J.J."/>
            <person name="Rose J.K."/>
            <person name="Sorensen I."/>
            <person name="Lee S.J."/>
            <person name="Kim R.W."/>
            <person name="Choi I.Y."/>
            <person name="Choi B.S."/>
            <person name="Lim J.S."/>
            <person name="Lee Y.H."/>
            <person name="Choi D."/>
        </authorList>
    </citation>
    <scope>NUCLEOTIDE SEQUENCE [LARGE SCALE GENOMIC DNA]</scope>
    <source>
        <strain evidence="12">cv. CM334</strain>
    </source>
</reference>
<dbReference type="PROSITE" id="PS50222">
    <property type="entry name" value="EF_HAND_2"/>
    <property type="match status" value="1"/>
</dbReference>
<evidence type="ECO:0000256" key="7">
    <source>
        <dbReference type="ARBA" id="ARBA00022840"/>
    </source>
</evidence>
<keyword evidence="7" id="KW-0067">ATP-binding</keyword>
<dbReference type="Pfam" id="PF00036">
    <property type="entry name" value="EF-hand_1"/>
    <property type="match status" value="1"/>
</dbReference>
<keyword evidence="3" id="KW-0808">Transferase</keyword>
<comment type="similarity">
    <text evidence="1">Belongs to the protein kinase superfamily. CAMK Ser/Thr protein kinase family. CaMK subfamily.</text>
</comment>
<evidence type="ECO:0000259" key="10">
    <source>
        <dbReference type="PROSITE" id="PS50222"/>
    </source>
</evidence>
<name>A0A2G3ALG1_CAPAN</name>
<sequence length="204" mass="23810">MTVLMYFSLTWIYFSLVYAENDQSIFDAVLQGHLDFSSDPWPSISSSSKDLVKKMLRSDPRERIFAAEVLMREDGDTSDKPLDIVVLSRMKQFRAMNKLEKLALKVIAENFFKEEIIGLKEMFKYIDIDNSGTITFEELKAGLTKMGTKISESEVRQLMKAVFPWLFLILWLLFPLFLAHISILKLFFMFILQIWQALDHLLSF</sequence>
<keyword evidence="8" id="KW-0472">Membrane</keyword>
<evidence type="ECO:0000256" key="2">
    <source>
        <dbReference type="ARBA" id="ARBA00022527"/>
    </source>
</evidence>
<comment type="caution">
    <text evidence="11">The sequence shown here is derived from an EMBL/GenBank/DDBJ whole genome shotgun (WGS) entry which is preliminary data.</text>
</comment>
<keyword evidence="2" id="KW-0723">Serine/threonine-protein kinase</keyword>
<feature type="chain" id="PRO_5013706783" evidence="9">
    <location>
        <begin position="20"/>
        <end position="204"/>
    </location>
</feature>
<dbReference type="GO" id="GO:0005524">
    <property type="term" value="F:ATP binding"/>
    <property type="evidence" value="ECO:0007669"/>
    <property type="project" value="UniProtKB-KW"/>
</dbReference>
<dbReference type="InterPro" id="IPR011009">
    <property type="entry name" value="Kinase-like_dom_sf"/>
</dbReference>
<evidence type="ECO:0000256" key="6">
    <source>
        <dbReference type="ARBA" id="ARBA00022837"/>
    </source>
</evidence>
<organism evidence="11 12">
    <name type="scientific">Capsicum annuum</name>
    <name type="common">Capsicum pepper</name>
    <dbReference type="NCBI Taxonomy" id="4072"/>
    <lineage>
        <taxon>Eukaryota</taxon>
        <taxon>Viridiplantae</taxon>
        <taxon>Streptophyta</taxon>
        <taxon>Embryophyta</taxon>
        <taxon>Tracheophyta</taxon>
        <taxon>Spermatophyta</taxon>
        <taxon>Magnoliopsida</taxon>
        <taxon>eudicotyledons</taxon>
        <taxon>Gunneridae</taxon>
        <taxon>Pentapetalae</taxon>
        <taxon>asterids</taxon>
        <taxon>lamiids</taxon>
        <taxon>Solanales</taxon>
        <taxon>Solanaceae</taxon>
        <taxon>Solanoideae</taxon>
        <taxon>Capsiceae</taxon>
        <taxon>Capsicum</taxon>
    </lineage>
</organism>
<dbReference type="InterPro" id="IPR011992">
    <property type="entry name" value="EF-hand-dom_pair"/>
</dbReference>
<dbReference type="GO" id="GO:0005509">
    <property type="term" value="F:calcium ion binding"/>
    <property type="evidence" value="ECO:0007669"/>
    <property type="project" value="InterPro"/>
</dbReference>
<feature type="signal peptide" evidence="9">
    <location>
        <begin position="1"/>
        <end position="19"/>
    </location>
</feature>
<dbReference type="Gene3D" id="1.10.510.10">
    <property type="entry name" value="Transferase(Phosphotransferase) domain 1"/>
    <property type="match status" value="1"/>
</dbReference>
<dbReference type="InterPro" id="IPR002048">
    <property type="entry name" value="EF_hand_dom"/>
</dbReference>
<dbReference type="Gramene" id="PHT95069">
    <property type="protein sequence ID" value="PHT95069"/>
    <property type="gene ID" value="T459_02951"/>
</dbReference>
<keyword evidence="8" id="KW-0812">Transmembrane</keyword>
<evidence type="ECO:0000256" key="3">
    <source>
        <dbReference type="ARBA" id="ARBA00022679"/>
    </source>
</evidence>
<dbReference type="InterPro" id="IPR050205">
    <property type="entry name" value="CDPK_Ser/Thr_kinases"/>
</dbReference>
<dbReference type="CDD" id="cd00051">
    <property type="entry name" value="EFh"/>
    <property type="match status" value="1"/>
</dbReference>
<keyword evidence="12" id="KW-1185">Reference proteome</keyword>
<dbReference type="SMART" id="SM00054">
    <property type="entry name" value="EFh"/>
    <property type="match status" value="1"/>
</dbReference>